<name>A2S0M1_BURM9</name>
<proteinExistence type="predicted"/>
<dbReference type="EMBL" id="CP000545">
    <property type="protein sequence ID" value="ABM98461.2"/>
    <property type="molecule type" value="Genomic_DNA"/>
</dbReference>
<evidence type="ECO:0000313" key="1">
    <source>
        <dbReference type="EMBL" id="ABM98461.2"/>
    </source>
</evidence>
<organism evidence="1 2">
    <name type="scientific">Burkholderia mallei (strain NCTC 10229)</name>
    <dbReference type="NCBI Taxonomy" id="412022"/>
    <lineage>
        <taxon>Bacteria</taxon>
        <taxon>Pseudomonadati</taxon>
        <taxon>Pseudomonadota</taxon>
        <taxon>Betaproteobacteria</taxon>
        <taxon>Burkholderiales</taxon>
        <taxon>Burkholderiaceae</taxon>
        <taxon>Burkholderia</taxon>
        <taxon>pseudomallei group</taxon>
    </lineage>
</organism>
<dbReference type="Proteomes" id="UP000002283">
    <property type="component" value="Chromosome II"/>
</dbReference>
<dbReference type="HOGENOM" id="CLU_3286179_0_0_4"/>
<evidence type="ECO:0000313" key="2">
    <source>
        <dbReference type="Proteomes" id="UP000002283"/>
    </source>
</evidence>
<dbReference type="AlphaFoldDB" id="A2S0M1"/>
<protein>
    <submittedName>
        <fullName evidence="1">Uncharacterized protein</fullName>
    </submittedName>
</protein>
<accession>A2S0M1</accession>
<gene>
    <name evidence="1" type="ordered locus">BMA10229_1691</name>
</gene>
<sequence length="40" mass="4670">MPVRMRTKFNGKHATPCAKARFSMSTTRRHVYESLVRIGF</sequence>
<dbReference type="KEGG" id="bml:BMA10229_1691"/>
<reference evidence="1 2" key="1">
    <citation type="submission" date="2007-01" db="EMBL/GenBank/DDBJ databases">
        <authorList>
            <person name="DeShazer D."/>
            <person name="Woods D.E."/>
            <person name="Nierman W.C."/>
        </authorList>
    </citation>
    <scope>NUCLEOTIDE SEQUENCE [LARGE SCALE GENOMIC DNA]</scope>
    <source>
        <strain evidence="1 2">NCTC 10229</strain>
    </source>
</reference>